<accession>A0A913ZWV6</accession>
<dbReference type="PROSITE" id="PS50041">
    <property type="entry name" value="C_TYPE_LECTIN_2"/>
    <property type="match status" value="1"/>
</dbReference>
<evidence type="ECO:0000256" key="2">
    <source>
        <dbReference type="SAM" id="SignalP"/>
    </source>
</evidence>
<dbReference type="EnsemblMetazoa" id="XM_038200071.1">
    <property type="protein sequence ID" value="XP_038055999.1"/>
    <property type="gene ID" value="LOC119727990"/>
</dbReference>
<feature type="signal peptide" evidence="2">
    <location>
        <begin position="1"/>
        <end position="23"/>
    </location>
</feature>
<protein>
    <recommendedName>
        <fullName evidence="3">C-type lectin domain-containing protein</fullName>
    </recommendedName>
</protein>
<dbReference type="PROSITE" id="PS00615">
    <property type="entry name" value="C_TYPE_LECTIN_1"/>
    <property type="match status" value="1"/>
</dbReference>
<name>A0A913ZWV6_PATMI</name>
<dbReference type="InterPro" id="IPR050111">
    <property type="entry name" value="C-type_lectin/snaclec_domain"/>
</dbReference>
<proteinExistence type="predicted"/>
<dbReference type="SUPFAM" id="SSF56436">
    <property type="entry name" value="C-type lectin-like"/>
    <property type="match status" value="1"/>
</dbReference>
<dbReference type="InterPro" id="IPR016186">
    <property type="entry name" value="C-type_lectin-like/link_sf"/>
</dbReference>
<dbReference type="Gene3D" id="3.10.100.10">
    <property type="entry name" value="Mannose-Binding Protein A, subunit A"/>
    <property type="match status" value="1"/>
</dbReference>
<keyword evidence="5" id="KW-1185">Reference proteome</keyword>
<dbReference type="CDD" id="cd00037">
    <property type="entry name" value="CLECT"/>
    <property type="match status" value="1"/>
</dbReference>
<dbReference type="InterPro" id="IPR016187">
    <property type="entry name" value="CTDL_fold"/>
</dbReference>
<dbReference type="Pfam" id="PF00059">
    <property type="entry name" value="Lectin_C"/>
    <property type="match status" value="1"/>
</dbReference>
<evidence type="ECO:0000313" key="4">
    <source>
        <dbReference type="EnsemblMetazoa" id="XP_038055999.1"/>
    </source>
</evidence>
<organism evidence="4 5">
    <name type="scientific">Patiria miniata</name>
    <name type="common">Bat star</name>
    <name type="synonym">Asterina miniata</name>
    <dbReference type="NCBI Taxonomy" id="46514"/>
    <lineage>
        <taxon>Eukaryota</taxon>
        <taxon>Metazoa</taxon>
        <taxon>Echinodermata</taxon>
        <taxon>Eleutherozoa</taxon>
        <taxon>Asterozoa</taxon>
        <taxon>Asteroidea</taxon>
        <taxon>Valvatacea</taxon>
        <taxon>Valvatida</taxon>
        <taxon>Asterinidae</taxon>
        <taxon>Patiria</taxon>
    </lineage>
</organism>
<feature type="chain" id="PRO_5037248678" description="C-type lectin domain-containing protein" evidence="2">
    <location>
        <begin position="24"/>
        <end position="159"/>
    </location>
</feature>
<evidence type="ECO:0000313" key="5">
    <source>
        <dbReference type="Proteomes" id="UP000887568"/>
    </source>
</evidence>
<dbReference type="PANTHER" id="PTHR22803">
    <property type="entry name" value="MANNOSE, PHOSPHOLIPASE, LECTIN RECEPTOR RELATED"/>
    <property type="match status" value="1"/>
</dbReference>
<dbReference type="RefSeq" id="XP_038055999.1">
    <property type="nucleotide sequence ID" value="XM_038200071.1"/>
</dbReference>
<dbReference type="InterPro" id="IPR001304">
    <property type="entry name" value="C-type_lectin-like"/>
</dbReference>
<dbReference type="SMART" id="SM00034">
    <property type="entry name" value="CLECT"/>
    <property type="match status" value="1"/>
</dbReference>
<dbReference type="Proteomes" id="UP000887568">
    <property type="component" value="Unplaced"/>
</dbReference>
<dbReference type="GeneID" id="119727990"/>
<keyword evidence="2" id="KW-0732">Signal</keyword>
<evidence type="ECO:0000259" key="3">
    <source>
        <dbReference type="PROSITE" id="PS50041"/>
    </source>
</evidence>
<feature type="domain" description="C-type lectin" evidence="3">
    <location>
        <begin position="42"/>
        <end position="151"/>
    </location>
</feature>
<dbReference type="AlphaFoldDB" id="A0A913ZWV6"/>
<sequence length="159" mass="18040">MMLPKRYTCGLISLCLMIRCTGGNERCGASIRGACPPAWSQWGDKCYKQLSENLPWAEAKQECIKIGSVLVMPQSQEETEFLRENLSIWFWIDCNDLEGSWECRDGTTDVVYTDWGRGEPNNGHREDCAVVTDSGVWNDVKCEDRAPVICKRPAPQLQF</sequence>
<dbReference type="OrthoDB" id="6339209at2759"/>
<dbReference type="InterPro" id="IPR018378">
    <property type="entry name" value="C-type_lectin_CS"/>
</dbReference>
<evidence type="ECO:0000256" key="1">
    <source>
        <dbReference type="ARBA" id="ARBA00023157"/>
    </source>
</evidence>
<keyword evidence="1" id="KW-1015">Disulfide bond</keyword>
<reference evidence="4" key="1">
    <citation type="submission" date="2022-11" db="UniProtKB">
        <authorList>
            <consortium name="EnsemblMetazoa"/>
        </authorList>
    </citation>
    <scope>IDENTIFICATION</scope>
</reference>